<dbReference type="Proteomes" id="UP000013996">
    <property type="component" value="Unassembled WGS sequence"/>
</dbReference>
<comment type="caution">
    <text evidence="1">The sequence shown here is derived from an EMBL/GenBank/DDBJ whole genome shotgun (WGS) entry which is preliminary data.</text>
</comment>
<dbReference type="STRING" id="1249483.LEP1GSC202_3780"/>
<evidence type="ECO:0000313" key="2">
    <source>
        <dbReference type="Proteomes" id="UP000013996"/>
    </source>
</evidence>
<dbReference type="EMBL" id="AOGX02000008">
    <property type="protein sequence ID" value="EOQ90582.1"/>
    <property type="molecule type" value="Genomic_DNA"/>
</dbReference>
<sequence>MNSNAVEGSNGILKKAMRHDSMFKPQDSTLYLNEYASAKNIKYFGVVKKIVFEEEL</sequence>
<name>A0A5E8HI04_9LEPT</name>
<proteinExistence type="predicted"/>
<gene>
    <name evidence="1" type="ORF">LEP1GSC202_3780</name>
</gene>
<accession>A0A5E8HI04</accession>
<organism evidence="1 2">
    <name type="scientific">Leptospira yanagawae serovar Saopaulo str. Sao Paulo = ATCC 700523</name>
    <dbReference type="NCBI Taxonomy" id="1249483"/>
    <lineage>
        <taxon>Bacteria</taxon>
        <taxon>Pseudomonadati</taxon>
        <taxon>Spirochaetota</taxon>
        <taxon>Spirochaetia</taxon>
        <taxon>Leptospirales</taxon>
        <taxon>Leptospiraceae</taxon>
        <taxon>Leptospira</taxon>
    </lineage>
</organism>
<evidence type="ECO:0000313" key="1">
    <source>
        <dbReference type="EMBL" id="EOQ90582.1"/>
    </source>
</evidence>
<protein>
    <submittedName>
        <fullName evidence="1">Uncharacterized protein</fullName>
    </submittedName>
</protein>
<reference evidence="1 2" key="1">
    <citation type="submission" date="2013-04" db="EMBL/GenBank/DDBJ databases">
        <authorList>
            <person name="Harkins D.M."/>
            <person name="Durkin A.S."/>
            <person name="Brinkac L.M."/>
            <person name="Haft D.H."/>
            <person name="Selengut J.D."/>
            <person name="Sanka R."/>
            <person name="DePew J."/>
            <person name="Purushe J."/>
            <person name="Hartskeerl R.A."/>
            <person name="Ahmed A."/>
            <person name="van der Linden H."/>
            <person name="Goris M.G.A."/>
            <person name="Vinetz J.M."/>
            <person name="Sutton G.G."/>
            <person name="Nierman W.C."/>
            <person name="Fouts D.E."/>
        </authorList>
    </citation>
    <scope>NUCLEOTIDE SEQUENCE [LARGE SCALE GENOMIC DNA]</scope>
    <source>
        <strain evidence="1 2">Sao Paulo</strain>
    </source>
</reference>
<dbReference type="AlphaFoldDB" id="A0A5E8HI04"/>